<dbReference type="WBParaSite" id="HPLM_0001957101-mRNA-1">
    <property type="protein sequence ID" value="HPLM_0001957101-mRNA-1"/>
    <property type="gene ID" value="HPLM_0001957101"/>
</dbReference>
<name>A0A0N4X5C9_HAEPC</name>
<dbReference type="AlphaFoldDB" id="A0A0N4X5C9"/>
<reference evidence="3" key="1">
    <citation type="submission" date="2017-02" db="UniProtKB">
        <authorList>
            <consortium name="WormBaseParasite"/>
        </authorList>
    </citation>
    <scope>IDENTIFICATION</scope>
</reference>
<accession>A0A0N4X5C9</accession>
<keyword evidence="2" id="KW-1185">Reference proteome</keyword>
<protein>
    <submittedName>
        <fullName evidence="1 3">Uncharacterized protein</fullName>
    </submittedName>
</protein>
<gene>
    <name evidence="1" type="ORF">HPLM_LOCUS19563</name>
</gene>
<proteinExistence type="predicted"/>
<evidence type="ECO:0000313" key="3">
    <source>
        <dbReference type="WBParaSite" id="HPLM_0001957101-mRNA-1"/>
    </source>
</evidence>
<dbReference type="Proteomes" id="UP000268014">
    <property type="component" value="Unassembled WGS sequence"/>
</dbReference>
<evidence type="ECO:0000313" key="1">
    <source>
        <dbReference type="EMBL" id="VDO77979.1"/>
    </source>
</evidence>
<reference evidence="1 2" key="2">
    <citation type="submission" date="2018-11" db="EMBL/GenBank/DDBJ databases">
        <authorList>
            <consortium name="Pathogen Informatics"/>
        </authorList>
    </citation>
    <scope>NUCLEOTIDE SEQUENCE [LARGE SCALE GENOMIC DNA]</scope>
    <source>
        <strain evidence="1 2">MHpl1</strain>
    </source>
</reference>
<dbReference type="EMBL" id="UZAF01021412">
    <property type="protein sequence ID" value="VDO77979.1"/>
    <property type="molecule type" value="Genomic_DNA"/>
</dbReference>
<sequence>MDSTYRGPRVGVSWRARGFLLGQPFFGVPRWLNSSDVRGGCALEAIALGRCTSRGLEVQPAPWKMAFVLMPFAGISPCIGRFSQEQQVLWERESISPSANEGTGYDTFHLHSSCILCGTSNTVLARRCSTDVSDRRCDASKDGHFGNRGGYRLLGAYSWHFRYLAMANGG</sequence>
<organism evidence="3">
    <name type="scientific">Haemonchus placei</name>
    <name type="common">Barber's pole worm</name>
    <dbReference type="NCBI Taxonomy" id="6290"/>
    <lineage>
        <taxon>Eukaryota</taxon>
        <taxon>Metazoa</taxon>
        <taxon>Ecdysozoa</taxon>
        <taxon>Nematoda</taxon>
        <taxon>Chromadorea</taxon>
        <taxon>Rhabditida</taxon>
        <taxon>Rhabditina</taxon>
        <taxon>Rhabditomorpha</taxon>
        <taxon>Strongyloidea</taxon>
        <taxon>Trichostrongylidae</taxon>
        <taxon>Haemonchus</taxon>
    </lineage>
</organism>
<evidence type="ECO:0000313" key="2">
    <source>
        <dbReference type="Proteomes" id="UP000268014"/>
    </source>
</evidence>